<name>A0A5B8MFV9_9CHLO</name>
<comment type="similarity">
    <text evidence="2">Belongs to the EMC1 family.</text>
</comment>
<reference evidence="15 16" key="1">
    <citation type="submission" date="2018-07" db="EMBL/GenBank/DDBJ databases">
        <title>The complete nuclear genome of the prasinophyte Chloropicon primus (CCMP1205).</title>
        <authorList>
            <person name="Pombert J.-F."/>
            <person name="Otis C."/>
            <person name="Turmel M."/>
            <person name="Lemieux C."/>
        </authorList>
    </citation>
    <scope>NUCLEOTIDE SEQUENCE [LARGE SCALE GENOMIC DNA]</scope>
    <source>
        <strain evidence="15 16">CCMP1205</strain>
    </source>
</reference>
<evidence type="ECO:0000313" key="16">
    <source>
        <dbReference type="Proteomes" id="UP000316726"/>
    </source>
</evidence>
<dbReference type="STRING" id="1764295.A0A5B8MFV9"/>
<evidence type="ECO:0000313" key="15">
    <source>
        <dbReference type="EMBL" id="QDZ19558.1"/>
    </source>
</evidence>
<dbReference type="EMBL" id="CP031036">
    <property type="protein sequence ID" value="QDZ19558.1"/>
    <property type="molecule type" value="Genomic_DNA"/>
</dbReference>
<proteinExistence type="inferred from homology"/>
<keyword evidence="7" id="KW-0256">Endoplasmic reticulum</keyword>
<feature type="domain" description="EMC1 first beta-propeller" evidence="14">
    <location>
        <begin position="208"/>
        <end position="300"/>
    </location>
</feature>
<keyword evidence="8 11" id="KW-1133">Transmembrane helix</keyword>
<dbReference type="Gene3D" id="2.130.10.10">
    <property type="entry name" value="YVTN repeat-like/Quinoprotein amine dehydrogenase"/>
    <property type="match status" value="1"/>
</dbReference>
<dbReference type="InterPro" id="IPR026895">
    <property type="entry name" value="EMC1"/>
</dbReference>
<evidence type="ECO:0000256" key="4">
    <source>
        <dbReference type="ARBA" id="ARBA00020824"/>
    </source>
</evidence>
<accession>A0A5B8MFV9</accession>
<organism evidence="15 16">
    <name type="scientific">Chloropicon primus</name>
    <dbReference type="NCBI Taxonomy" id="1764295"/>
    <lineage>
        <taxon>Eukaryota</taxon>
        <taxon>Viridiplantae</taxon>
        <taxon>Chlorophyta</taxon>
        <taxon>Chloropicophyceae</taxon>
        <taxon>Chloropicales</taxon>
        <taxon>Chloropicaceae</taxon>
        <taxon>Chloropicon</taxon>
    </lineage>
</organism>
<evidence type="ECO:0000256" key="11">
    <source>
        <dbReference type="SAM" id="Phobius"/>
    </source>
</evidence>
<evidence type="ECO:0000256" key="12">
    <source>
        <dbReference type="SAM" id="SignalP"/>
    </source>
</evidence>
<evidence type="ECO:0000256" key="3">
    <source>
        <dbReference type="ARBA" id="ARBA00011276"/>
    </source>
</evidence>
<feature type="signal peptide" evidence="12">
    <location>
        <begin position="1"/>
        <end position="28"/>
    </location>
</feature>
<evidence type="ECO:0000256" key="5">
    <source>
        <dbReference type="ARBA" id="ARBA00022692"/>
    </source>
</evidence>
<feature type="transmembrane region" description="Helical" evidence="11">
    <location>
        <begin position="821"/>
        <end position="840"/>
    </location>
</feature>
<dbReference type="InterPro" id="IPR058545">
    <property type="entry name" value="Beta-prop_EMC1_1st"/>
</dbReference>
<dbReference type="InterPro" id="IPR011678">
    <property type="entry name" value="EMC1_C"/>
</dbReference>
<dbReference type="SUPFAM" id="SSF50998">
    <property type="entry name" value="Quinoprotein alcohol dehydrogenase-like"/>
    <property type="match status" value="1"/>
</dbReference>
<evidence type="ECO:0000256" key="6">
    <source>
        <dbReference type="ARBA" id="ARBA00022729"/>
    </source>
</evidence>
<dbReference type="Pfam" id="PF07774">
    <property type="entry name" value="EMC1_C"/>
    <property type="match status" value="1"/>
</dbReference>
<keyword evidence="5 11" id="KW-0812">Transmembrane</keyword>
<dbReference type="PANTHER" id="PTHR21573:SF0">
    <property type="entry name" value="ER MEMBRANE PROTEIN COMPLEX SUBUNIT 1"/>
    <property type="match status" value="1"/>
</dbReference>
<dbReference type="AlphaFoldDB" id="A0A5B8MFV9"/>
<dbReference type="PANTHER" id="PTHR21573">
    <property type="entry name" value="ER MEMBRANE PROTEIN COMPLEX SUBUNIT 1"/>
    <property type="match status" value="1"/>
</dbReference>
<dbReference type="GO" id="GO:0072546">
    <property type="term" value="C:EMC complex"/>
    <property type="evidence" value="ECO:0007669"/>
    <property type="project" value="InterPro"/>
</dbReference>
<dbReference type="InterPro" id="IPR011047">
    <property type="entry name" value="Quinoprotein_ADH-like_sf"/>
</dbReference>
<gene>
    <name evidence="15" type="ORF">A3770_03p20760</name>
</gene>
<keyword evidence="9 11" id="KW-0472">Membrane</keyword>
<feature type="domain" description="ER membrane protein complex subunit 1 C-terminal" evidence="13">
    <location>
        <begin position="633"/>
        <end position="853"/>
    </location>
</feature>
<keyword evidence="6 12" id="KW-0732">Signal</keyword>
<sequence length="854" mass="93700">MRRRPCCEALLPLVALLILSQIAPRAHAIYAEEAGKHDWHRENVGFVREAVFLPSFLDASTNLTTRAVAVLAEQKMISVLNQRSGAIIWRKELGGAVDGAGVAGSQLVTLSEGKTRVQSFDFRTGALVWDKAAETGTRSLASSDDGKAVAAVTDAELIVYGKSGTREETARLNAKQERVEAAGSTFDVGGVSDALKRSLAAELGLGQKAAISEAYVLGETKYVVAVETVQGKCTAKVINLKTKEVVDTEEYKFGGSAEKVFLTGYQKKEGKSVGFRILLVSADKSLCLLQQSEVVWLREEALASIVHTIVVDFPLSGEKVEAASGKEDAFTIWDEINMQVLAFKSSLMLATPKESLDLKAFQLAKKKTEPAYFDSNGFKKQILALTSVGKLFALHTSDGRVLWTKDLGEGDDYVDMWVYKQDPSHAGMQIGILSSNKAKTESKFLVVDGWSGALLSNKSIKCAADSVMKLQPAGSSSLQAALLADYEASKGHVVVADDSDLGLLDLRSTFLFNVDEANGVVSGYNLSPKLSGGDATLPLTNLWSLKLKEGQKIVGTASPNFFQKVYSRTRVLGDRSALYKYINPNTLFVSAESVGDKGEPKLTIYLVDTVTGKMLYSITHKNAWGPVHVVFHENWIVYKYWNIQGNRDEMSVLELYEDEPLKNSNSISSHLFNLITKTNQSNFVSSYAPSAIRVLGQSYVLSLPVKTMTVTTSSLGITANQVLVGTLSDQIYAIDKKLLDPRRPVKPTNADKEEGLIPYNEFLPIAPQKFITYTHQVAGLRDIQCFPTRRESSVLVFAYGVDMFYTRLMPSKSFDMLEDDFSYSLLVTTILGLLVATFVVRSRVQKDNLKRNWM</sequence>
<keyword evidence="10" id="KW-0325">Glycoprotein</keyword>
<feature type="domain" description="EMC1 first beta-propeller" evidence="14">
    <location>
        <begin position="28"/>
        <end position="174"/>
    </location>
</feature>
<dbReference type="InterPro" id="IPR015943">
    <property type="entry name" value="WD40/YVTN_repeat-like_dom_sf"/>
</dbReference>
<evidence type="ECO:0000259" key="13">
    <source>
        <dbReference type="Pfam" id="PF07774"/>
    </source>
</evidence>
<evidence type="ECO:0000256" key="10">
    <source>
        <dbReference type="ARBA" id="ARBA00023180"/>
    </source>
</evidence>
<evidence type="ECO:0000256" key="8">
    <source>
        <dbReference type="ARBA" id="ARBA00022989"/>
    </source>
</evidence>
<keyword evidence="16" id="KW-1185">Reference proteome</keyword>
<evidence type="ECO:0000256" key="9">
    <source>
        <dbReference type="ARBA" id="ARBA00023136"/>
    </source>
</evidence>
<evidence type="ECO:0000256" key="1">
    <source>
        <dbReference type="ARBA" id="ARBA00004115"/>
    </source>
</evidence>
<dbReference type="OrthoDB" id="28092at2759"/>
<dbReference type="GO" id="GO:0034975">
    <property type="term" value="P:protein folding in endoplasmic reticulum"/>
    <property type="evidence" value="ECO:0007669"/>
    <property type="project" value="TreeGrafter"/>
</dbReference>
<comment type="subunit">
    <text evidence="3">Component of the ER membrane protein complex (EMC).</text>
</comment>
<comment type="subcellular location">
    <subcellularLocation>
        <location evidence="1">Endoplasmic reticulum membrane</location>
        <topology evidence="1">Single-pass type I membrane protein</topology>
    </subcellularLocation>
</comment>
<evidence type="ECO:0000256" key="2">
    <source>
        <dbReference type="ARBA" id="ARBA00007904"/>
    </source>
</evidence>
<feature type="chain" id="PRO_5022817406" description="ER membrane protein complex subunit 1" evidence="12">
    <location>
        <begin position="29"/>
        <end position="854"/>
    </location>
</feature>
<evidence type="ECO:0000256" key="7">
    <source>
        <dbReference type="ARBA" id="ARBA00022824"/>
    </source>
</evidence>
<evidence type="ECO:0000259" key="14">
    <source>
        <dbReference type="Pfam" id="PF25293"/>
    </source>
</evidence>
<protein>
    <recommendedName>
        <fullName evidence="4">ER membrane protein complex subunit 1</fullName>
    </recommendedName>
</protein>
<dbReference type="Proteomes" id="UP000316726">
    <property type="component" value="Chromosome 3"/>
</dbReference>
<dbReference type="Pfam" id="PF25293">
    <property type="entry name" value="Beta-prop_EMC1_N"/>
    <property type="match status" value="2"/>
</dbReference>